<evidence type="ECO:0000313" key="3">
    <source>
        <dbReference type="Proteomes" id="UP000594220"/>
    </source>
</evidence>
<sequence>MKIAGVFVLLALAFFCFFSGQSLFGQFSCTKENDPVRDSFGKEHSNKCLLCLDPMWDSSGKEHNNKCVLCAERL</sequence>
<keyword evidence="1" id="KW-0732">Signal</keyword>
<reference evidence="2" key="1">
    <citation type="submission" date="2025-08" db="UniProtKB">
        <authorList>
            <consortium name="Ensembl"/>
        </authorList>
    </citation>
    <scope>IDENTIFICATION</scope>
</reference>
<dbReference type="Gene3D" id="3.30.60.30">
    <property type="match status" value="1"/>
</dbReference>
<evidence type="ECO:0000256" key="1">
    <source>
        <dbReference type="SAM" id="SignalP"/>
    </source>
</evidence>
<accession>A0A7M4FZL7</accession>
<dbReference type="AlphaFoldDB" id="A0A7M4FZL7"/>
<proteinExistence type="predicted"/>
<dbReference type="SUPFAM" id="SSF100895">
    <property type="entry name" value="Kazal-type serine protease inhibitors"/>
    <property type="match status" value="1"/>
</dbReference>
<reference evidence="2" key="2">
    <citation type="submission" date="2025-09" db="UniProtKB">
        <authorList>
            <consortium name="Ensembl"/>
        </authorList>
    </citation>
    <scope>IDENTIFICATION</scope>
</reference>
<organism evidence="2 3">
    <name type="scientific">Crocodylus porosus</name>
    <name type="common">Saltwater crocodile</name>
    <name type="synonym">Estuarine crocodile</name>
    <dbReference type="NCBI Taxonomy" id="8502"/>
    <lineage>
        <taxon>Eukaryota</taxon>
        <taxon>Metazoa</taxon>
        <taxon>Chordata</taxon>
        <taxon>Craniata</taxon>
        <taxon>Vertebrata</taxon>
        <taxon>Euteleostomi</taxon>
        <taxon>Archelosauria</taxon>
        <taxon>Archosauria</taxon>
        <taxon>Crocodylia</taxon>
        <taxon>Longirostres</taxon>
        <taxon>Crocodylidae</taxon>
        <taxon>Crocodylus</taxon>
    </lineage>
</organism>
<keyword evidence="3" id="KW-1185">Reference proteome</keyword>
<dbReference type="Proteomes" id="UP000594220">
    <property type="component" value="Unplaced"/>
</dbReference>
<feature type="signal peptide" evidence="1">
    <location>
        <begin position="1"/>
        <end position="20"/>
    </location>
</feature>
<name>A0A7M4FZL7_CROPO</name>
<dbReference type="Ensembl" id="ENSCPRT00005022683.1">
    <property type="protein sequence ID" value="ENSCPRP00005019382.1"/>
    <property type="gene ID" value="ENSCPRG00005013529.1"/>
</dbReference>
<protein>
    <submittedName>
        <fullName evidence="2">Uncharacterized protein</fullName>
    </submittedName>
</protein>
<feature type="chain" id="PRO_5029446169" evidence="1">
    <location>
        <begin position="21"/>
        <end position="74"/>
    </location>
</feature>
<dbReference type="InterPro" id="IPR036058">
    <property type="entry name" value="Kazal_dom_sf"/>
</dbReference>
<evidence type="ECO:0000313" key="2">
    <source>
        <dbReference type="Ensembl" id="ENSCPRP00005019382.1"/>
    </source>
</evidence>